<dbReference type="InterPro" id="IPR002155">
    <property type="entry name" value="Thiolase"/>
</dbReference>
<keyword evidence="2" id="KW-0808">Transferase</keyword>
<evidence type="ECO:0000313" key="3">
    <source>
        <dbReference type="Proteomes" id="UP000236743"/>
    </source>
</evidence>
<dbReference type="SUPFAM" id="SSF53901">
    <property type="entry name" value="Thiolase-like"/>
    <property type="match status" value="2"/>
</dbReference>
<gene>
    <name evidence="2" type="ORF">SAMN04488115_10222</name>
</gene>
<evidence type="ECO:0000313" key="2">
    <source>
        <dbReference type="EMBL" id="SEF78662.1"/>
    </source>
</evidence>
<dbReference type="InterPro" id="IPR055140">
    <property type="entry name" value="Thiolase_C_2"/>
</dbReference>
<dbReference type="PANTHER" id="PTHR42870">
    <property type="entry name" value="ACETYL-COA C-ACETYLTRANSFERASE"/>
    <property type="match status" value="1"/>
</dbReference>
<dbReference type="RefSeq" id="WP_103871320.1">
    <property type="nucleotide sequence ID" value="NZ_FNUY01000002.1"/>
</dbReference>
<accession>A0A1H5UU53</accession>
<dbReference type="OrthoDB" id="9790314at2"/>
<proteinExistence type="predicted"/>
<protein>
    <submittedName>
        <fullName evidence="2">Acetyl-CoA acetyltransferase</fullName>
    </submittedName>
</protein>
<sequence>MGSARKSAYALKDKYAIVGIGTTDYSANSGRTVRALAIEASANAIADAGLKPADIDGIVSYNFNDSAPAIAVATGLDIPNAGYAVDFLAGGNAANLIVLSAVAAIEAGLADTVVCYRAMNGRSGFRLGGGREFRALGPTQFTAPFGWITYPQAMAMWCRRYQVEYGLTPEQLGNVAVTLRENAVLNPRAMQRKPMSMDDYLASRMIVDPFRLYDICLETDGACAVVVTTAERAKDMKQKPVYIMGGAYGGGPQQGDDLFDCIRWPDHSKNYSHYIADDLWRSAGIGPKDVDVAEIYDCFTYSILMQLEGLGFCGLGEAGSYIADGHIRRDGKLPVNTHGGLLSEGYIHGFNHVIEAVEQLRGQSGPRQIADAEIALTTAGAMTCGSAMILRR</sequence>
<dbReference type="EMBL" id="FNUY01000002">
    <property type="protein sequence ID" value="SEF78662.1"/>
    <property type="molecule type" value="Genomic_DNA"/>
</dbReference>
<dbReference type="CDD" id="cd00829">
    <property type="entry name" value="SCP-x_thiolase"/>
    <property type="match status" value="1"/>
</dbReference>
<reference evidence="2 3" key="1">
    <citation type="submission" date="2016-10" db="EMBL/GenBank/DDBJ databases">
        <authorList>
            <person name="de Groot N.N."/>
        </authorList>
    </citation>
    <scope>NUCLEOTIDE SEQUENCE [LARGE SCALE GENOMIC DNA]</scope>
    <source>
        <strain evidence="2 3">DSM 26656</strain>
    </source>
</reference>
<dbReference type="AlphaFoldDB" id="A0A1H5UU53"/>
<dbReference type="PANTHER" id="PTHR42870:SF1">
    <property type="entry name" value="NON-SPECIFIC LIPID-TRANSFER PROTEIN-LIKE 2"/>
    <property type="match status" value="1"/>
</dbReference>
<dbReference type="InterPro" id="IPR016039">
    <property type="entry name" value="Thiolase-like"/>
</dbReference>
<evidence type="ECO:0000259" key="1">
    <source>
        <dbReference type="Pfam" id="PF22691"/>
    </source>
</evidence>
<name>A0A1H5UU53_9HYPH</name>
<dbReference type="Gene3D" id="3.40.47.10">
    <property type="match status" value="1"/>
</dbReference>
<dbReference type="Pfam" id="PF22691">
    <property type="entry name" value="Thiolase_C_1"/>
    <property type="match status" value="1"/>
</dbReference>
<dbReference type="Proteomes" id="UP000236743">
    <property type="component" value="Unassembled WGS sequence"/>
</dbReference>
<keyword evidence="3" id="KW-1185">Reference proteome</keyword>
<feature type="domain" description="Thiolase C-terminal" evidence="1">
    <location>
        <begin position="281"/>
        <end position="390"/>
    </location>
</feature>
<dbReference type="PIRSF" id="PIRSF000429">
    <property type="entry name" value="Ac-CoA_Ac_transf"/>
    <property type="match status" value="1"/>
</dbReference>
<dbReference type="GO" id="GO:0003988">
    <property type="term" value="F:acetyl-CoA C-acyltransferase activity"/>
    <property type="evidence" value="ECO:0007669"/>
    <property type="project" value="UniProtKB-ARBA"/>
</dbReference>
<organism evidence="2 3">
    <name type="scientific">Bosea lathyri</name>
    <dbReference type="NCBI Taxonomy" id="1036778"/>
    <lineage>
        <taxon>Bacteria</taxon>
        <taxon>Pseudomonadati</taxon>
        <taxon>Pseudomonadota</taxon>
        <taxon>Alphaproteobacteria</taxon>
        <taxon>Hyphomicrobiales</taxon>
        <taxon>Boseaceae</taxon>
        <taxon>Bosea</taxon>
    </lineage>
</organism>